<feature type="compositionally biased region" description="Acidic residues" evidence="5">
    <location>
        <begin position="86"/>
        <end position="95"/>
    </location>
</feature>
<dbReference type="OrthoDB" id="10248551at2759"/>
<feature type="compositionally biased region" description="Basic residues" evidence="5">
    <location>
        <begin position="328"/>
        <end position="361"/>
    </location>
</feature>
<dbReference type="GO" id="GO:2000779">
    <property type="term" value="P:regulation of double-strand break repair"/>
    <property type="evidence" value="ECO:0007669"/>
    <property type="project" value="TreeGrafter"/>
</dbReference>
<comment type="subcellular location">
    <subcellularLocation>
        <location evidence="1">Nucleus</location>
    </subcellularLocation>
</comment>
<feature type="compositionally biased region" description="Basic and acidic residues" evidence="5">
    <location>
        <begin position="110"/>
        <end position="120"/>
    </location>
</feature>
<feature type="compositionally biased region" description="Basic residues" evidence="5">
    <location>
        <begin position="247"/>
        <end position="283"/>
    </location>
</feature>
<protein>
    <submittedName>
        <fullName evidence="7">Protein DEK</fullName>
    </submittedName>
</protein>
<reference evidence="7 8" key="1">
    <citation type="journal article" date="2017" name="PLoS Biol.">
        <title>The sea cucumber genome provides insights into morphological evolution and visceral regeneration.</title>
        <authorList>
            <person name="Zhang X."/>
            <person name="Sun L."/>
            <person name="Yuan J."/>
            <person name="Sun Y."/>
            <person name="Gao Y."/>
            <person name="Zhang L."/>
            <person name="Li S."/>
            <person name="Dai H."/>
            <person name="Hamel J.F."/>
            <person name="Liu C."/>
            <person name="Yu Y."/>
            <person name="Liu S."/>
            <person name="Lin W."/>
            <person name="Guo K."/>
            <person name="Jin S."/>
            <person name="Xu P."/>
            <person name="Storey K.B."/>
            <person name="Huan P."/>
            <person name="Zhang T."/>
            <person name="Zhou Y."/>
            <person name="Zhang J."/>
            <person name="Lin C."/>
            <person name="Li X."/>
            <person name="Xing L."/>
            <person name="Huo D."/>
            <person name="Sun M."/>
            <person name="Wang L."/>
            <person name="Mercier A."/>
            <person name="Li F."/>
            <person name="Yang H."/>
            <person name="Xiang J."/>
        </authorList>
    </citation>
    <scope>NUCLEOTIDE SEQUENCE [LARGE SCALE GENOMIC DNA]</scope>
    <source>
        <strain evidence="7">Shaxun</strain>
        <tissue evidence="7">Muscle</tissue>
    </source>
</reference>
<keyword evidence="8" id="KW-1185">Reference proteome</keyword>
<dbReference type="GO" id="GO:0005634">
    <property type="term" value="C:nucleus"/>
    <property type="evidence" value="ECO:0007669"/>
    <property type="project" value="UniProtKB-SubCell"/>
</dbReference>
<proteinExistence type="predicted"/>
<feature type="compositionally biased region" description="Polar residues" evidence="5">
    <location>
        <begin position="25"/>
        <end position="40"/>
    </location>
</feature>
<dbReference type="InterPro" id="IPR014876">
    <property type="entry name" value="DEK_C"/>
</dbReference>
<feature type="compositionally biased region" description="Acidic residues" evidence="5">
    <location>
        <begin position="366"/>
        <end position="376"/>
    </location>
</feature>
<comment type="caution">
    <text evidence="7">The sequence shown here is derived from an EMBL/GenBank/DDBJ whole genome shotgun (WGS) entry which is preliminary data.</text>
</comment>
<organism evidence="7 8">
    <name type="scientific">Stichopus japonicus</name>
    <name type="common">Sea cucumber</name>
    <dbReference type="NCBI Taxonomy" id="307972"/>
    <lineage>
        <taxon>Eukaryota</taxon>
        <taxon>Metazoa</taxon>
        <taxon>Echinodermata</taxon>
        <taxon>Eleutherozoa</taxon>
        <taxon>Echinozoa</taxon>
        <taxon>Holothuroidea</taxon>
        <taxon>Aspidochirotacea</taxon>
        <taxon>Aspidochirotida</taxon>
        <taxon>Stichopodidae</taxon>
        <taxon>Apostichopus</taxon>
    </lineage>
</organism>
<evidence type="ECO:0000259" key="6">
    <source>
        <dbReference type="PROSITE" id="PS51998"/>
    </source>
</evidence>
<dbReference type="EMBL" id="MRZV01002084">
    <property type="protein sequence ID" value="PIK34768.1"/>
    <property type="molecule type" value="Genomic_DNA"/>
</dbReference>
<dbReference type="Pfam" id="PF08766">
    <property type="entry name" value="DEK_C"/>
    <property type="match status" value="1"/>
</dbReference>
<dbReference type="Gene3D" id="1.10.10.60">
    <property type="entry name" value="Homeodomain-like"/>
    <property type="match status" value="1"/>
</dbReference>
<keyword evidence="2" id="KW-0156">Chromatin regulator</keyword>
<evidence type="ECO:0000256" key="3">
    <source>
        <dbReference type="ARBA" id="ARBA00023125"/>
    </source>
</evidence>
<evidence type="ECO:0000313" key="7">
    <source>
        <dbReference type="EMBL" id="PIK34768.1"/>
    </source>
</evidence>
<dbReference type="Proteomes" id="UP000230750">
    <property type="component" value="Unassembled WGS sequence"/>
</dbReference>
<accession>A0A2G8JGC6</accession>
<evidence type="ECO:0000313" key="8">
    <source>
        <dbReference type="Proteomes" id="UP000230750"/>
    </source>
</evidence>
<keyword evidence="3" id="KW-0238">DNA-binding</keyword>
<dbReference type="AlphaFoldDB" id="A0A2G8JGC6"/>
<feature type="compositionally biased region" description="Basic and acidic residues" evidence="5">
    <location>
        <begin position="43"/>
        <end position="85"/>
    </location>
</feature>
<sequence>METTETPVQNEEISEKTTPVKEVKQNGQDGESTAESSGPTEENVEKKEEIEEAVDNHQEEEEERKGEDEADKDEKTKEKTEKAGDDESDELSSDDEPQKGSLDGPVEIMTGKRERKKVERLSMQSPPEKEKEKFEIKEGRGIKLGDCPMVEFQLNKTNADVLKPLYRVLFGRTGKVNEIKRHIRKFSGFTFTKEDKAEYEKKEVQLNRFTTGGLKELCMWLNLEKGGTKEDLIQRIFEYCLNPVMSKKKPPVKRKKGSKKTGKKRKKVDGKGDSKKRKKSSKKKSGDDTVEDEDEGDAIDDEEDNDDDDAAGDDLEDEDSEVEEPKPKKAKKQTPKPVKKTKAKTTPKKTSPKKSSAKRSAAKIEDSDDESSDDDAPLSKKSKSPPSDSEMKTVIKKFLDGANLEQVTMKTVCKKVYEMYPEFDLTHKKDFIKSTVKQNLWEPFVTLLIFVTLADGLNKQDMFSFQLSDHFDMTA</sequence>
<name>A0A2G8JGC6_STIJA</name>
<dbReference type="SUPFAM" id="SSF109715">
    <property type="entry name" value="DEK C-terminal domain"/>
    <property type="match status" value="1"/>
</dbReference>
<feature type="compositionally biased region" description="Basic and acidic residues" evidence="5">
    <location>
        <begin position="13"/>
        <end position="24"/>
    </location>
</feature>
<dbReference type="GO" id="GO:0006325">
    <property type="term" value="P:chromatin organization"/>
    <property type="evidence" value="ECO:0007669"/>
    <property type="project" value="UniProtKB-KW"/>
</dbReference>
<evidence type="ECO:0000256" key="2">
    <source>
        <dbReference type="ARBA" id="ARBA00022853"/>
    </source>
</evidence>
<dbReference type="SUPFAM" id="SSF68906">
    <property type="entry name" value="SAP domain"/>
    <property type="match status" value="1"/>
</dbReference>
<dbReference type="STRING" id="307972.A0A2G8JGC6"/>
<dbReference type="PROSITE" id="PS51998">
    <property type="entry name" value="DEK_C"/>
    <property type="match status" value="1"/>
</dbReference>
<evidence type="ECO:0000256" key="4">
    <source>
        <dbReference type="ARBA" id="ARBA00023242"/>
    </source>
</evidence>
<dbReference type="InterPro" id="IPR044198">
    <property type="entry name" value="DEK"/>
</dbReference>
<dbReference type="InterPro" id="IPR036361">
    <property type="entry name" value="SAP_dom_sf"/>
</dbReference>
<keyword evidence="4" id="KW-0539">Nucleus</keyword>
<dbReference type="PANTHER" id="PTHR13468:SF1">
    <property type="entry name" value="PROTEIN DEK"/>
    <property type="match status" value="1"/>
</dbReference>
<feature type="domain" description="DEK-C" evidence="6">
    <location>
        <begin position="385"/>
        <end position="441"/>
    </location>
</feature>
<dbReference type="PANTHER" id="PTHR13468">
    <property type="entry name" value="DEK PROTEIN"/>
    <property type="match status" value="1"/>
</dbReference>
<dbReference type="GO" id="GO:0042393">
    <property type="term" value="F:histone binding"/>
    <property type="evidence" value="ECO:0007669"/>
    <property type="project" value="TreeGrafter"/>
</dbReference>
<feature type="region of interest" description="Disordered" evidence="5">
    <location>
        <begin position="247"/>
        <end position="392"/>
    </location>
</feature>
<evidence type="ECO:0000256" key="1">
    <source>
        <dbReference type="ARBA" id="ARBA00004123"/>
    </source>
</evidence>
<feature type="compositionally biased region" description="Polar residues" evidence="5">
    <location>
        <begin position="1"/>
        <end position="11"/>
    </location>
</feature>
<dbReference type="GO" id="GO:0003677">
    <property type="term" value="F:DNA binding"/>
    <property type="evidence" value="ECO:0007669"/>
    <property type="project" value="UniProtKB-KW"/>
</dbReference>
<gene>
    <name evidence="7" type="ORF">BSL78_28408</name>
</gene>
<feature type="region of interest" description="Disordered" evidence="5">
    <location>
        <begin position="1"/>
        <end position="135"/>
    </location>
</feature>
<evidence type="ECO:0000256" key="5">
    <source>
        <dbReference type="SAM" id="MobiDB-lite"/>
    </source>
</evidence>
<feature type="compositionally biased region" description="Acidic residues" evidence="5">
    <location>
        <begin position="288"/>
        <end position="322"/>
    </location>
</feature>